<feature type="transmembrane region" description="Helical" evidence="1">
    <location>
        <begin position="36"/>
        <end position="59"/>
    </location>
</feature>
<proteinExistence type="predicted"/>
<dbReference type="InterPro" id="IPR049713">
    <property type="entry name" value="Pr6Pr-like"/>
</dbReference>
<name>A0AB36QZ75_9HYPH</name>
<reference evidence="3" key="1">
    <citation type="submission" date="2017-08" db="EMBL/GenBank/DDBJ databases">
        <title>Mesorhizobium wenxinae sp. nov., a novel rhizobial species isolated from root nodules of chickpea (Cicer arietinum L.).</title>
        <authorList>
            <person name="Zhang J."/>
        </authorList>
    </citation>
    <scope>NUCLEOTIDE SEQUENCE [LARGE SCALE GENOMIC DNA]</scope>
    <source>
        <strain evidence="3">USDA 3392</strain>
    </source>
</reference>
<gene>
    <name evidence="2" type="ORF">CIT25_34580</name>
</gene>
<evidence type="ECO:0008006" key="4">
    <source>
        <dbReference type="Google" id="ProtNLM"/>
    </source>
</evidence>
<feature type="transmembrane region" description="Helical" evidence="1">
    <location>
        <begin position="106"/>
        <end position="128"/>
    </location>
</feature>
<dbReference type="AlphaFoldDB" id="A0AB36QZ75"/>
<feature type="transmembrane region" description="Helical" evidence="1">
    <location>
        <begin position="140"/>
        <end position="156"/>
    </location>
</feature>
<organism evidence="2 3">
    <name type="scientific">Mesorhizobium mediterraneum</name>
    <dbReference type="NCBI Taxonomy" id="43617"/>
    <lineage>
        <taxon>Bacteria</taxon>
        <taxon>Pseudomonadati</taxon>
        <taxon>Pseudomonadota</taxon>
        <taxon>Alphaproteobacteria</taxon>
        <taxon>Hyphomicrobiales</taxon>
        <taxon>Phyllobacteriaceae</taxon>
        <taxon>Mesorhizobium</taxon>
    </lineage>
</organism>
<comment type="caution">
    <text evidence="2">The sequence shown here is derived from an EMBL/GenBank/DDBJ whole genome shotgun (WGS) entry which is preliminary data.</text>
</comment>
<sequence length="220" mass="23514">MARLLQIAGLVIGLAGLVLQICITVPASMEAGRSFVGSLVFYFSFFTILTNIGAVLVHVSLLSPGGYAWFPAFAGPRTRAGVAVAITLVFIVYATVLAQLWQPQGLFLLCDVLLHYVTPVLFVLWWLVAGADGSTRWRDISWWMIYPVAYLAYALTRAPISGEVPYPFLDVAKNGAASVAVSALGITGLFLALCVVAVLADHGISRMRSPGVHQGTKTAS</sequence>
<keyword evidence="1" id="KW-1133">Transmembrane helix</keyword>
<keyword evidence="1" id="KW-0472">Membrane</keyword>
<evidence type="ECO:0000313" key="2">
    <source>
        <dbReference type="EMBL" id="PAP97729.1"/>
    </source>
</evidence>
<protein>
    <recommendedName>
        <fullName evidence="4">Flagellar basal body P-ring protein FlgI</fullName>
    </recommendedName>
</protein>
<dbReference type="Proteomes" id="UP000216215">
    <property type="component" value="Unassembled WGS sequence"/>
</dbReference>
<keyword evidence="3" id="KW-1185">Reference proteome</keyword>
<dbReference type="RefSeq" id="WP_095489566.1">
    <property type="nucleotide sequence ID" value="NZ_CP088151.1"/>
</dbReference>
<evidence type="ECO:0000256" key="1">
    <source>
        <dbReference type="SAM" id="Phobius"/>
    </source>
</evidence>
<feature type="transmembrane region" description="Helical" evidence="1">
    <location>
        <begin position="80"/>
        <end position="100"/>
    </location>
</feature>
<dbReference type="NCBIfam" id="NF038065">
    <property type="entry name" value="Pr6Pr"/>
    <property type="match status" value="1"/>
</dbReference>
<keyword evidence="1" id="KW-0812">Transmembrane</keyword>
<accession>A0AB36QZ75</accession>
<evidence type="ECO:0000313" key="3">
    <source>
        <dbReference type="Proteomes" id="UP000216215"/>
    </source>
</evidence>
<dbReference type="EMBL" id="NPKI01000051">
    <property type="protein sequence ID" value="PAP97729.1"/>
    <property type="molecule type" value="Genomic_DNA"/>
</dbReference>
<feature type="transmembrane region" description="Helical" evidence="1">
    <location>
        <begin position="176"/>
        <end position="200"/>
    </location>
</feature>